<keyword evidence="2" id="KW-0645">Protease</keyword>
<keyword evidence="12" id="KW-0808">Transferase</keyword>
<feature type="domain" description="Retrovirus-related Pol polyprotein from transposon TNT 1-94-like beta-barrel" evidence="15">
    <location>
        <begin position="15"/>
        <end position="97"/>
    </location>
</feature>
<dbReference type="GO" id="GO:0046872">
    <property type="term" value="F:metal ion binding"/>
    <property type="evidence" value="ECO:0007669"/>
    <property type="project" value="UniProtKB-KW"/>
</dbReference>
<dbReference type="GO" id="GO:0015074">
    <property type="term" value="P:DNA integration"/>
    <property type="evidence" value="ECO:0007669"/>
    <property type="project" value="UniProtKB-KW"/>
</dbReference>
<dbReference type="AlphaFoldDB" id="A0A6H5FVZ5"/>
<evidence type="ECO:0000256" key="6">
    <source>
        <dbReference type="ARBA" id="ARBA00022759"/>
    </source>
</evidence>
<dbReference type="PANTHER" id="PTHR42648">
    <property type="entry name" value="TRANSPOSASE, PUTATIVE-RELATED"/>
    <property type="match status" value="1"/>
</dbReference>
<dbReference type="EMBL" id="CADCXU010001240">
    <property type="protein sequence ID" value="CAA9993809.1"/>
    <property type="molecule type" value="Genomic_DNA"/>
</dbReference>
<proteinExistence type="predicted"/>
<organism evidence="16 17">
    <name type="scientific">Nesidiocoris tenuis</name>
    <dbReference type="NCBI Taxonomy" id="355587"/>
    <lineage>
        <taxon>Eukaryota</taxon>
        <taxon>Metazoa</taxon>
        <taxon>Ecdysozoa</taxon>
        <taxon>Arthropoda</taxon>
        <taxon>Hexapoda</taxon>
        <taxon>Insecta</taxon>
        <taxon>Pterygota</taxon>
        <taxon>Neoptera</taxon>
        <taxon>Paraneoptera</taxon>
        <taxon>Hemiptera</taxon>
        <taxon>Heteroptera</taxon>
        <taxon>Panheteroptera</taxon>
        <taxon>Cimicomorpha</taxon>
        <taxon>Miridae</taxon>
        <taxon>Dicyphina</taxon>
        <taxon>Nesidiocoris</taxon>
    </lineage>
</organism>
<dbReference type="Pfam" id="PF13976">
    <property type="entry name" value="gag_pre-integrs"/>
    <property type="match status" value="1"/>
</dbReference>
<keyword evidence="3" id="KW-0540">Nuclease</keyword>
<name>A0A6H5FVZ5_9HEMI</name>
<dbReference type="GO" id="GO:0003964">
    <property type="term" value="F:RNA-directed DNA polymerase activity"/>
    <property type="evidence" value="ECO:0007669"/>
    <property type="project" value="UniProtKB-KW"/>
</dbReference>
<keyword evidence="11" id="KW-0695">RNA-directed DNA polymerase</keyword>
<comment type="function">
    <text evidence="1">The aspartyl protease (PR) mediates the proteolytic cleavages of the Gag and Gag-Pol polyproteins after assembly of the VLP.</text>
</comment>
<evidence type="ECO:0000256" key="7">
    <source>
        <dbReference type="ARBA" id="ARBA00022801"/>
    </source>
</evidence>
<evidence type="ECO:0000259" key="14">
    <source>
        <dbReference type="Pfam" id="PF13976"/>
    </source>
</evidence>
<dbReference type="GO" id="GO:0005524">
    <property type="term" value="F:ATP binding"/>
    <property type="evidence" value="ECO:0007669"/>
    <property type="project" value="UniProtKB-KW"/>
</dbReference>
<dbReference type="InterPro" id="IPR039537">
    <property type="entry name" value="Retrotran_Ty1/copia-like"/>
</dbReference>
<keyword evidence="12" id="KW-0239">DNA-directed DNA polymerase</keyword>
<dbReference type="Proteomes" id="UP000479000">
    <property type="component" value="Unassembled WGS sequence"/>
</dbReference>
<evidence type="ECO:0000256" key="8">
    <source>
        <dbReference type="ARBA" id="ARBA00022840"/>
    </source>
</evidence>
<keyword evidence="9" id="KW-0460">Magnesium</keyword>
<dbReference type="GO" id="GO:0004519">
    <property type="term" value="F:endonuclease activity"/>
    <property type="evidence" value="ECO:0007669"/>
    <property type="project" value="UniProtKB-KW"/>
</dbReference>
<dbReference type="Pfam" id="PF22936">
    <property type="entry name" value="Pol_BBD"/>
    <property type="match status" value="1"/>
</dbReference>
<evidence type="ECO:0000259" key="15">
    <source>
        <dbReference type="Pfam" id="PF22936"/>
    </source>
</evidence>
<dbReference type="OrthoDB" id="6629252at2759"/>
<keyword evidence="12" id="KW-0548">Nucleotidyltransferase</keyword>
<evidence type="ECO:0000313" key="16">
    <source>
        <dbReference type="EMBL" id="CAA9993809.1"/>
    </source>
</evidence>
<dbReference type="GO" id="GO:0006508">
    <property type="term" value="P:proteolysis"/>
    <property type="evidence" value="ECO:0007669"/>
    <property type="project" value="UniProtKB-KW"/>
</dbReference>
<dbReference type="GO" id="GO:0006310">
    <property type="term" value="P:DNA recombination"/>
    <property type="evidence" value="ECO:0007669"/>
    <property type="project" value="UniProtKB-KW"/>
</dbReference>
<keyword evidence="13" id="KW-0233">DNA recombination</keyword>
<dbReference type="InterPro" id="IPR025724">
    <property type="entry name" value="GAG-pre-integrase_dom"/>
</dbReference>
<evidence type="ECO:0000256" key="4">
    <source>
        <dbReference type="ARBA" id="ARBA00022723"/>
    </source>
</evidence>
<evidence type="ECO:0000256" key="5">
    <source>
        <dbReference type="ARBA" id="ARBA00022741"/>
    </source>
</evidence>
<accession>A0A6H5FVZ5</accession>
<keyword evidence="6" id="KW-0255">Endonuclease</keyword>
<reference evidence="16 17" key="1">
    <citation type="submission" date="2020-02" db="EMBL/GenBank/DDBJ databases">
        <authorList>
            <person name="Ferguson B K."/>
        </authorList>
    </citation>
    <scope>NUCLEOTIDE SEQUENCE [LARGE SCALE GENOMIC DNA]</scope>
</reference>
<evidence type="ECO:0000256" key="1">
    <source>
        <dbReference type="ARBA" id="ARBA00002180"/>
    </source>
</evidence>
<keyword evidence="7" id="KW-0378">Hydrolase</keyword>
<keyword evidence="5" id="KW-0547">Nucleotide-binding</keyword>
<evidence type="ECO:0000313" key="17">
    <source>
        <dbReference type="Proteomes" id="UP000479000"/>
    </source>
</evidence>
<keyword evidence="10" id="KW-0229">DNA integration</keyword>
<keyword evidence="4" id="KW-0479">Metal-binding</keyword>
<sequence>MSSEPAPPTGDDNDWYLDSCASIHLTKTVDNIANPKCQTGMKINTINGSSLDIKSVGNAKIPVRVGQNMDKIVAHDVFYVPGISTNLLSVTKIVEKGNTVIFGEEGGKILNNSGEVIATASPGLNGIYKIDSGCQSSSSSPLSTAYLSQASSLLFHRRMAHLNRCRMRQLKDMATGVSDSNLDITCEVCAMGKQARLPFKPSKHRAKDPLELVHMDLSGPMETESLGGSRYFLAIIDDHT</sequence>
<evidence type="ECO:0000256" key="3">
    <source>
        <dbReference type="ARBA" id="ARBA00022722"/>
    </source>
</evidence>
<keyword evidence="8" id="KW-0067">ATP-binding</keyword>
<evidence type="ECO:0000256" key="9">
    <source>
        <dbReference type="ARBA" id="ARBA00022842"/>
    </source>
</evidence>
<dbReference type="InterPro" id="IPR054722">
    <property type="entry name" value="PolX-like_BBD"/>
</dbReference>
<evidence type="ECO:0000256" key="11">
    <source>
        <dbReference type="ARBA" id="ARBA00022918"/>
    </source>
</evidence>
<evidence type="ECO:0000256" key="2">
    <source>
        <dbReference type="ARBA" id="ARBA00022670"/>
    </source>
</evidence>
<evidence type="ECO:0000256" key="10">
    <source>
        <dbReference type="ARBA" id="ARBA00022908"/>
    </source>
</evidence>
<dbReference type="GO" id="GO:0008233">
    <property type="term" value="F:peptidase activity"/>
    <property type="evidence" value="ECO:0007669"/>
    <property type="project" value="UniProtKB-KW"/>
</dbReference>
<protein>
    <submittedName>
        <fullName evidence="16">Uncharacterized protein</fullName>
    </submittedName>
</protein>
<evidence type="ECO:0000256" key="12">
    <source>
        <dbReference type="ARBA" id="ARBA00022932"/>
    </source>
</evidence>
<evidence type="ECO:0000256" key="13">
    <source>
        <dbReference type="ARBA" id="ARBA00023172"/>
    </source>
</evidence>
<gene>
    <name evidence="16" type="ORF">NTEN_LOCUS690</name>
</gene>
<feature type="non-terminal residue" evidence="16">
    <location>
        <position position="240"/>
    </location>
</feature>
<feature type="domain" description="GAG-pre-integrase" evidence="14">
    <location>
        <begin position="127"/>
        <end position="194"/>
    </location>
</feature>
<dbReference type="GO" id="GO:0003887">
    <property type="term" value="F:DNA-directed DNA polymerase activity"/>
    <property type="evidence" value="ECO:0007669"/>
    <property type="project" value="UniProtKB-KW"/>
</dbReference>
<keyword evidence="17" id="KW-1185">Reference proteome</keyword>
<dbReference type="PANTHER" id="PTHR42648:SF11">
    <property type="entry name" value="TRANSPOSON TY4-P GAG-POL POLYPROTEIN"/>
    <property type="match status" value="1"/>
</dbReference>